<comment type="caution">
    <text evidence="1">The sequence shown here is derived from an EMBL/GenBank/DDBJ whole genome shotgun (WGS) entry which is preliminary data.</text>
</comment>
<dbReference type="PANTHER" id="PTHR37423:SF2">
    <property type="entry name" value="MEMBRANE-BOUND LYTIC MUREIN TRANSGLYCOSYLASE C"/>
    <property type="match status" value="1"/>
</dbReference>
<dbReference type="PROSITE" id="PS51257">
    <property type="entry name" value="PROKAR_LIPOPROTEIN"/>
    <property type="match status" value="1"/>
</dbReference>
<gene>
    <name evidence="1" type="ORF">ACEZDG_09695</name>
</gene>
<evidence type="ECO:0000313" key="2">
    <source>
        <dbReference type="Proteomes" id="UP001592582"/>
    </source>
</evidence>
<dbReference type="InterPro" id="IPR008258">
    <property type="entry name" value="Transglycosylase_SLT_dom_1"/>
</dbReference>
<name>A0ABV6V752_9ACTN</name>
<evidence type="ECO:0000313" key="1">
    <source>
        <dbReference type="EMBL" id="MFC1409557.1"/>
    </source>
</evidence>
<sequence length="319" mass="31351">MGSTTLRRTAAGLLSVAVSAALLTGCAQRQHSTTVSADAPGTAGASVAADPSGAAGSAGASPSTTASATPSATPSARKSAHPSASRSQAAPAKSAAAKLAAAKPPPKKKAGPVAPKPPAVATGTPPLQSSCKPSYTGTNASRSDVGAALANAAGQSRTLSLSLGGTDQLPPLPVNLVRAVAWQESGWQSAILACDGGIGTMQIMPATATWMNGKFGTGADVHTLAGNTELGAELLDELVAYYGDSDFGGDYNLAPDPATGDNPLLDLVIAAYNAGAGNVHYTTTTDPATGTTIGKTVIPNPGYVSTVKALMADCPCLNG</sequence>
<dbReference type="EMBL" id="JBHEZX010000004">
    <property type="protein sequence ID" value="MFC1409557.1"/>
    <property type="molecule type" value="Genomic_DNA"/>
</dbReference>
<organism evidence="1 2">
    <name type="scientific">Streptacidiphilus alkalitolerans</name>
    <dbReference type="NCBI Taxonomy" id="3342712"/>
    <lineage>
        <taxon>Bacteria</taxon>
        <taxon>Bacillati</taxon>
        <taxon>Actinomycetota</taxon>
        <taxon>Actinomycetes</taxon>
        <taxon>Kitasatosporales</taxon>
        <taxon>Streptomycetaceae</taxon>
        <taxon>Streptacidiphilus</taxon>
    </lineage>
</organism>
<proteinExistence type="predicted"/>
<dbReference type="SUPFAM" id="SSF53955">
    <property type="entry name" value="Lysozyme-like"/>
    <property type="match status" value="1"/>
</dbReference>
<dbReference type="PANTHER" id="PTHR37423">
    <property type="entry name" value="SOLUBLE LYTIC MUREIN TRANSGLYCOSYLASE-RELATED"/>
    <property type="match status" value="1"/>
</dbReference>
<dbReference type="InterPro" id="IPR023346">
    <property type="entry name" value="Lysozyme-like_dom_sf"/>
</dbReference>
<keyword evidence="2" id="KW-1185">Reference proteome</keyword>
<protein>
    <submittedName>
        <fullName evidence="1">Transglycosylase SLT domain-containing protein</fullName>
    </submittedName>
</protein>
<reference evidence="1 2" key="1">
    <citation type="submission" date="2024-09" db="EMBL/GenBank/DDBJ databases">
        <authorList>
            <person name="Lee S.D."/>
        </authorList>
    </citation>
    <scope>NUCLEOTIDE SEQUENCE [LARGE SCALE GENOMIC DNA]</scope>
    <source>
        <strain evidence="1 2">N1-1</strain>
    </source>
</reference>
<dbReference type="Pfam" id="PF01464">
    <property type="entry name" value="SLT"/>
    <property type="match status" value="1"/>
</dbReference>
<dbReference type="Gene3D" id="1.10.530.10">
    <property type="match status" value="1"/>
</dbReference>
<dbReference type="Proteomes" id="UP001592582">
    <property type="component" value="Unassembled WGS sequence"/>
</dbReference>
<accession>A0ABV6V752</accession>